<feature type="transmembrane region" description="Helical" evidence="1">
    <location>
        <begin position="308"/>
        <end position="329"/>
    </location>
</feature>
<comment type="caution">
    <text evidence="3">The sequence shown here is derived from an EMBL/GenBank/DDBJ whole genome shotgun (WGS) entry which is preliminary data.</text>
</comment>
<dbReference type="GO" id="GO:0044877">
    <property type="term" value="F:protein-containing complex binding"/>
    <property type="evidence" value="ECO:0007669"/>
    <property type="project" value="TreeGrafter"/>
</dbReference>
<dbReference type="Pfam" id="PF13460">
    <property type="entry name" value="NAD_binding_10"/>
    <property type="match status" value="1"/>
</dbReference>
<feature type="transmembrane region" description="Helical" evidence="1">
    <location>
        <begin position="379"/>
        <end position="398"/>
    </location>
</feature>
<evidence type="ECO:0000313" key="3">
    <source>
        <dbReference type="EMBL" id="NZA25036.1"/>
    </source>
</evidence>
<accession>A0A853J7D6</accession>
<evidence type="ECO:0000256" key="1">
    <source>
        <dbReference type="SAM" id="Phobius"/>
    </source>
</evidence>
<proteinExistence type="predicted"/>
<dbReference type="InterPro" id="IPR051207">
    <property type="entry name" value="ComplexI_NDUFA9_subunit"/>
</dbReference>
<reference evidence="3 4" key="1">
    <citation type="submission" date="2020-07" db="EMBL/GenBank/DDBJ databases">
        <title>Luteimonas sp. SJ-92.</title>
        <authorList>
            <person name="Huang X.-X."/>
            <person name="Xu L."/>
            <person name="Sun J.-Q."/>
        </authorList>
    </citation>
    <scope>NUCLEOTIDE SEQUENCE [LARGE SCALE GENOMIC DNA]</scope>
    <source>
        <strain evidence="3 4">SJ-92</strain>
    </source>
</reference>
<dbReference type="EMBL" id="JACCKA010000009">
    <property type="protein sequence ID" value="NZA25036.1"/>
    <property type="molecule type" value="Genomic_DNA"/>
</dbReference>
<gene>
    <name evidence="3" type="ORF">H0E84_01430</name>
</gene>
<dbReference type="PANTHER" id="PTHR12126:SF11">
    <property type="entry name" value="NADH DEHYDROGENASE [UBIQUINONE] 1 ALPHA SUBCOMPLEX SUBUNIT 9, MITOCHONDRIAL"/>
    <property type="match status" value="1"/>
</dbReference>
<keyword evidence="1" id="KW-0472">Membrane</keyword>
<name>A0A853J7D6_9GAMM</name>
<dbReference type="InterPro" id="IPR036291">
    <property type="entry name" value="NAD(P)-bd_dom_sf"/>
</dbReference>
<sequence length="427" mass="45062">MRILVTGATGLIGAELVGRLLLAGHAVIPGARNLEAVRRRWPALDPLEIDYAAPDPDTWTRALRGVDAVVNAVGIFREQHSQHFDALHVKGPAALFAAAAAAGVGRIVQISALGADPSAATGYLASKGHADAALAAVPVEAVVVRPSLVFAPAGASTRWFARLAALPLTPLPGGGRQPIQPLHLDDLAALVLRVLEMPSPPPVVDAVGPQALTLRDYLLEFKRGLGLPRGFLPVPVMLARVAAGVAVRLPGSLVTPDSLRMLEAGSVADAAPVTRLLGRPPRPAPRFFDPAAQLRLGAGARLQWLVPLLRYAMAAMWIATALVSAFVFPVAESLALLARTGLTGSAAQLALYGAAALDLLLGIALLVPRWRTWAYRAQIALVAGYTLIISVFLPEYWAHPYGPVLKNLPLLAALVALHELDRPRWTT</sequence>
<dbReference type="Gene3D" id="3.40.50.720">
    <property type="entry name" value="NAD(P)-binding Rossmann-like Domain"/>
    <property type="match status" value="1"/>
</dbReference>
<dbReference type="AlphaFoldDB" id="A0A853J7D6"/>
<organism evidence="3 4">
    <name type="scientific">Luteimonas salinisoli</name>
    <dbReference type="NCBI Taxonomy" id="2752307"/>
    <lineage>
        <taxon>Bacteria</taxon>
        <taxon>Pseudomonadati</taxon>
        <taxon>Pseudomonadota</taxon>
        <taxon>Gammaproteobacteria</taxon>
        <taxon>Lysobacterales</taxon>
        <taxon>Lysobacteraceae</taxon>
        <taxon>Luteimonas</taxon>
    </lineage>
</organism>
<dbReference type="RefSeq" id="WP_180676832.1">
    <property type="nucleotide sequence ID" value="NZ_JACCKA010000009.1"/>
</dbReference>
<keyword evidence="1" id="KW-1133">Transmembrane helix</keyword>
<dbReference type="Proteomes" id="UP000578091">
    <property type="component" value="Unassembled WGS sequence"/>
</dbReference>
<dbReference type="PANTHER" id="PTHR12126">
    <property type="entry name" value="NADH-UBIQUINONE OXIDOREDUCTASE 39 KDA SUBUNIT-RELATED"/>
    <property type="match status" value="1"/>
</dbReference>
<dbReference type="InterPro" id="IPR025695">
    <property type="entry name" value="DoxX-like"/>
</dbReference>
<evidence type="ECO:0000313" key="4">
    <source>
        <dbReference type="Proteomes" id="UP000578091"/>
    </source>
</evidence>
<protein>
    <submittedName>
        <fullName evidence="3">SDR family oxidoreductase</fullName>
    </submittedName>
</protein>
<dbReference type="SUPFAM" id="SSF51735">
    <property type="entry name" value="NAD(P)-binding Rossmann-fold domains"/>
    <property type="match status" value="1"/>
</dbReference>
<feature type="transmembrane region" description="Helical" evidence="1">
    <location>
        <begin position="349"/>
        <end position="367"/>
    </location>
</feature>
<keyword evidence="4" id="KW-1185">Reference proteome</keyword>
<feature type="domain" description="NAD(P)-binding" evidence="2">
    <location>
        <begin position="7"/>
        <end position="147"/>
    </location>
</feature>
<evidence type="ECO:0000259" key="2">
    <source>
        <dbReference type="Pfam" id="PF13460"/>
    </source>
</evidence>
<keyword evidence="1" id="KW-0812">Transmembrane</keyword>
<dbReference type="Pfam" id="PF13781">
    <property type="entry name" value="DoxX_3"/>
    <property type="match status" value="1"/>
</dbReference>
<dbReference type="InterPro" id="IPR016040">
    <property type="entry name" value="NAD(P)-bd_dom"/>
</dbReference>